<dbReference type="GO" id="GO:0005524">
    <property type="term" value="F:ATP binding"/>
    <property type="evidence" value="ECO:0007669"/>
    <property type="project" value="UniProtKB-UniRule"/>
</dbReference>
<dbReference type="InterPro" id="IPR011053">
    <property type="entry name" value="Single_hybrid_motif"/>
</dbReference>
<name>A0A4U7KPN6_9BASI</name>
<dbReference type="SUPFAM" id="SSF51246">
    <property type="entry name" value="Rudiment single hybrid motif"/>
    <property type="match status" value="1"/>
</dbReference>
<dbReference type="PANTHER" id="PTHR18866:SF127">
    <property type="match status" value="1"/>
</dbReference>
<sequence length="829" mass="90274">MSKLLPPNPPTVQGKPLFIAPNGPKPVRRVMIANRGEIALRIVRTCQQMNVETVVVYTEVDAAAEFVAHATIAVNVGPMATDNNPYLNIKKLIDVALTHGCDALHPGYGYLSENAEFADAVAATGRITFLGPRGDVMRSIGEKSRSKRLLHEKLGDEAHLVPGYHGAEEIDLDTASKIGYPLMIKASSGGGGRGMRIVREPGQLSSEIARARSEALRNFGSSELLFERYIEGGKHIEVQIFGDNHGNVYALGERDCSVQRRHQKIIEESPSVDCEADPELRKRIHRSAITIGSLLSYQGAGTVEYIFDTKTKEFFFLEVNTRLQVEHPVTEMCSGLDLVSLGIYVGADGDLSKLEPVAKLRPFGHSIECRVCAEEPGADFTPRTGVVRMLEVLCLGQPGVRFDTSIRVGTTVSIFFDAMLGKLIVHAATRPAAIEKMLQVLQTSVLIGLPTNTTFMSSCLRHPAFIDGSYNTSLIPNNLDWLLNLPVQLAPSALSTGPKQTDLPLASIVPTFHLFKELRSKLYPARSGLPSNFGLVNGCDRSVSKTENFVVSLPDGGQQWDVMVEYDGDNGDYELKLWTNQSSQAAQAAEERIKDKLGSKAKPKTLAAQLKAARASTKFYGSLPTRNGLEGRTQGEWQLGVQHSDVHHVRSTLLTSSQVHLSSLPATTRATLATGRARWATATLALEIDGITSTHVLATDHSFQDHENSAQTAWVWSSPLSGPIKVVRHGMRTYAMANQSSDASAASKSAYVTPMPAKILKILVQDKANVEAGQALLICESMKIETTIRAQVAGQLQLHVQNGETVPEGKLLCQVGAEQQQQQQQQQQQ</sequence>
<comment type="caution">
    <text evidence="10">The sequence shown here is derived from an EMBL/GenBank/DDBJ whole genome shotgun (WGS) entry which is preliminary data.</text>
</comment>
<evidence type="ECO:0000259" key="9">
    <source>
        <dbReference type="PROSITE" id="PS50979"/>
    </source>
</evidence>
<dbReference type="InterPro" id="IPR005481">
    <property type="entry name" value="BC-like_N"/>
</dbReference>
<dbReference type="InterPro" id="IPR050856">
    <property type="entry name" value="Biotin_carboxylase_complex"/>
</dbReference>
<keyword evidence="2" id="KW-0436">Ligase</keyword>
<keyword evidence="3 6" id="KW-0547">Nucleotide-binding</keyword>
<dbReference type="PANTHER" id="PTHR18866">
    <property type="entry name" value="CARBOXYLASE:PYRUVATE/ACETYL-COA/PROPIONYL-COA CARBOXYLASE"/>
    <property type="match status" value="1"/>
</dbReference>
<keyword evidence="4 6" id="KW-0067">ATP-binding</keyword>
<dbReference type="Pfam" id="PF00364">
    <property type="entry name" value="Biotin_lipoyl"/>
    <property type="match status" value="1"/>
</dbReference>
<evidence type="ECO:0000256" key="5">
    <source>
        <dbReference type="ARBA" id="ARBA00023267"/>
    </source>
</evidence>
<dbReference type="PROSITE" id="PS50975">
    <property type="entry name" value="ATP_GRASP"/>
    <property type="match status" value="1"/>
</dbReference>
<keyword evidence="11" id="KW-1185">Reference proteome</keyword>
<reference evidence="10 11" key="1">
    <citation type="submission" date="2019-05" db="EMBL/GenBank/DDBJ databases">
        <title>Sporisorium graminicola CBS 10092 draft sequencing and annotation.</title>
        <authorList>
            <person name="Solano-Gonzalez S."/>
            <person name="Caddick M.X."/>
            <person name="Darby A."/>
        </authorList>
    </citation>
    <scope>NUCLEOTIDE SEQUENCE [LARGE SCALE GENOMIC DNA]</scope>
    <source>
        <strain evidence="10 11">CBS 10092</strain>
    </source>
</reference>
<dbReference type="InterPro" id="IPR016185">
    <property type="entry name" value="PreATP-grasp_dom_sf"/>
</dbReference>
<evidence type="ECO:0000256" key="6">
    <source>
        <dbReference type="PROSITE-ProRule" id="PRU00409"/>
    </source>
</evidence>
<dbReference type="InterPro" id="IPR011764">
    <property type="entry name" value="Biotin_carboxylation_dom"/>
</dbReference>
<dbReference type="PROSITE" id="PS00866">
    <property type="entry name" value="CPSASE_1"/>
    <property type="match status" value="1"/>
</dbReference>
<dbReference type="OrthoDB" id="196847at2759"/>
<gene>
    <name evidence="10" type="ORF">EX895_005145</name>
</gene>
<dbReference type="AlphaFoldDB" id="A0A4U7KPN6"/>
<protein>
    <submittedName>
        <fullName evidence="10">Uncharacterized protein</fullName>
    </submittedName>
</protein>
<dbReference type="Pfam" id="PF00289">
    <property type="entry name" value="Biotin_carb_N"/>
    <property type="match status" value="1"/>
</dbReference>
<evidence type="ECO:0000259" key="7">
    <source>
        <dbReference type="PROSITE" id="PS50968"/>
    </source>
</evidence>
<keyword evidence="5" id="KW-0092">Biotin</keyword>
<dbReference type="SUPFAM" id="SSF51230">
    <property type="entry name" value="Single hybrid motif"/>
    <property type="match status" value="1"/>
</dbReference>
<dbReference type="InterPro" id="IPR000089">
    <property type="entry name" value="Biotin_lipoyl"/>
</dbReference>
<dbReference type="InterPro" id="IPR005479">
    <property type="entry name" value="CPAse_ATP-bd"/>
</dbReference>
<evidence type="ECO:0000256" key="1">
    <source>
        <dbReference type="ARBA" id="ARBA00001953"/>
    </source>
</evidence>
<feature type="domain" description="Biotin carboxylation" evidence="9">
    <location>
        <begin position="26"/>
        <end position="480"/>
    </location>
</feature>
<evidence type="ECO:0000256" key="2">
    <source>
        <dbReference type="ARBA" id="ARBA00022598"/>
    </source>
</evidence>
<evidence type="ECO:0000256" key="4">
    <source>
        <dbReference type="ARBA" id="ARBA00022840"/>
    </source>
</evidence>
<dbReference type="InterPro" id="IPR011761">
    <property type="entry name" value="ATP-grasp"/>
</dbReference>
<dbReference type="Pfam" id="PF02786">
    <property type="entry name" value="CPSase_L_D2"/>
    <property type="match status" value="1"/>
</dbReference>
<dbReference type="RefSeq" id="XP_029738305.1">
    <property type="nucleotide sequence ID" value="XM_029885739.1"/>
</dbReference>
<dbReference type="GeneID" id="40728040"/>
<evidence type="ECO:0000259" key="8">
    <source>
        <dbReference type="PROSITE" id="PS50975"/>
    </source>
</evidence>
<dbReference type="InterPro" id="IPR011054">
    <property type="entry name" value="Rudment_hybrid_motif"/>
</dbReference>
<dbReference type="SMART" id="SM00878">
    <property type="entry name" value="Biotin_carb_C"/>
    <property type="match status" value="1"/>
</dbReference>
<evidence type="ECO:0000313" key="10">
    <source>
        <dbReference type="EMBL" id="TKY86320.1"/>
    </source>
</evidence>
<dbReference type="PROSITE" id="PS00867">
    <property type="entry name" value="CPSASE_2"/>
    <property type="match status" value="1"/>
</dbReference>
<organism evidence="10 11">
    <name type="scientific">Sporisorium graminicola</name>
    <dbReference type="NCBI Taxonomy" id="280036"/>
    <lineage>
        <taxon>Eukaryota</taxon>
        <taxon>Fungi</taxon>
        <taxon>Dikarya</taxon>
        <taxon>Basidiomycota</taxon>
        <taxon>Ustilaginomycotina</taxon>
        <taxon>Ustilaginomycetes</taxon>
        <taxon>Ustilaginales</taxon>
        <taxon>Ustilaginaceae</taxon>
        <taxon>Sporisorium</taxon>
    </lineage>
</organism>
<dbReference type="SUPFAM" id="SSF52440">
    <property type="entry name" value="PreATP-grasp domain"/>
    <property type="match status" value="1"/>
</dbReference>
<dbReference type="Gene3D" id="3.30.470.20">
    <property type="entry name" value="ATP-grasp fold, B domain"/>
    <property type="match status" value="1"/>
</dbReference>
<proteinExistence type="predicted"/>
<dbReference type="SUPFAM" id="SSF56059">
    <property type="entry name" value="Glutathione synthetase ATP-binding domain-like"/>
    <property type="match status" value="1"/>
</dbReference>
<dbReference type="Proteomes" id="UP000306050">
    <property type="component" value="Chromosome SGRAM_5"/>
</dbReference>
<dbReference type="InterPro" id="IPR005482">
    <property type="entry name" value="Biotin_COase_C"/>
</dbReference>
<dbReference type="EMBL" id="SRRM01000018">
    <property type="protein sequence ID" value="TKY86320.1"/>
    <property type="molecule type" value="Genomic_DNA"/>
</dbReference>
<dbReference type="PROSITE" id="PS50968">
    <property type="entry name" value="BIOTINYL_LIPOYL"/>
    <property type="match status" value="1"/>
</dbReference>
<dbReference type="Gene3D" id="2.40.50.100">
    <property type="match status" value="1"/>
</dbReference>
<evidence type="ECO:0000313" key="11">
    <source>
        <dbReference type="Proteomes" id="UP000306050"/>
    </source>
</evidence>
<dbReference type="GO" id="GO:0016874">
    <property type="term" value="F:ligase activity"/>
    <property type="evidence" value="ECO:0007669"/>
    <property type="project" value="UniProtKB-KW"/>
</dbReference>
<dbReference type="Pfam" id="PF02785">
    <property type="entry name" value="Biotin_carb_C"/>
    <property type="match status" value="1"/>
</dbReference>
<feature type="domain" description="Lipoyl-binding" evidence="7">
    <location>
        <begin position="740"/>
        <end position="816"/>
    </location>
</feature>
<comment type="cofactor">
    <cofactor evidence="1">
        <name>biotin</name>
        <dbReference type="ChEBI" id="CHEBI:57586"/>
    </cofactor>
</comment>
<evidence type="ECO:0000256" key="3">
    <source>
        <dbReference type="ARBA" id="ARBA00022741"/>
    </source>
</evidence>
<feature type="domain" description="ATP-grasp" evidence="8">
    <location>
        <begin position="148"/>
        <end position="347"/>
    </location>
</feature>
<dbReference type="GO" id="GO:0046872">
    <property type="term" value="F:metal ion binding"/>
    <property type="evidence" value="ECO:0007669"/>
    <property type="project" value="InterPro"/>
</dbReference>
<dbReference type="CDD" id="cd06850">
    <property type="entry name" value="biotinyl_domain"/>
    <property type="match status" value="1"/>
</dbReference>
<dbReference type="KEGG" id="sgra:EX895_005145"/>
<dbReference type="PROSITE" id="PS50979">
    <property type="entry name" value="BC"/>
    <property type="match status" value="1"/>
</dbReference>
<accession>A0A4U7KPN6</accession>